<dbReference type="Proteomes" id="UP000018851">
    <property type="component" value="Chromosome"/>
</dbReference>
<name>W0A5M1_9SPHN</name>
<evidence type="ECO:0000313" key="1">
    <source>
        <dbReference type="EMBL" id="AHE52351.1"/>
    </source>
</evidence>
<dbReference type="PATRIC" id="fig|1123269.5.peg.574"/>
<keyword evidence="2" id="KW-1185">Reference proteome</keyword>
<dbReference type="KEGG" id="ssan:NX02_02970"/>
<dbReference type="AlphaFoldDB" id="W0A5M1"/>
<dbReference type="HOGENOM" id="CLU_3276820_0_0_5"/>
<protein>
    <submittedName>
        <fullName evidence="1">Uncharacterized protein</fullName>
    </submittedName>
</protein>
<dbReference type="STRING" id="1123269.NX02_02970"/>
<reference evidence="1 2" key="1">
    <citation type="submission" date="2013-07" db="EMBL/GenBank/DDBJ databases">
        <title>Completed genome of Sphingomonas sanxanigenens NX02.</title>
        <authorList>
            <person name="Ma T."/>
            <person name="Huang H."/>
            <person name="Wu M."/>
            <person name="Li X."/>
            <person name="Li G."/>
        </authorList>
    </citation>
    <scope>NUCLEOTIDE SEQUENCE [LARGE SCALE GENOMIC DNA]</scope>
    <source>
        <strain evidence="1 2">NX02</strain>
    </source>
</reference>
<dbReference type="EMBL" id="CP006644">
    <property type="protein sequence ID" value="AHE52351.1"/>
    <property type="molecule type" value="Genomic_DNA"/>
</dbReference>
<proteinExistence type="predicted"/>
<evidence type="ECO:0000313" key="2">
    <source>
        <dbReference type="Proteomes" id="UP000018851"/>
    </source>
</evidence>
<accession>W0A5M1</accession>
<gene>
    <name evidence="1" type="ORF">NX02_02970</name>
</gene>
<dbReference type="RefSeq" id="WP_281178294.1">
    <property type="nucleotide sequence ID" value="NZ_CP006644.1"/>
</dbReference>
<sequence>MLDRLFAIMAKVESGVRAERSAEERQIFDAARDHIYAVFHR</sequence>
<organism evidence="1 2">
    <name type="scientific">Sphingomonas sanxanigenens DSM 19645 = NX02</name>
    <dbReference type="NCBI Taxonomy" id="1123269"/>
    <lineage>
        <taxon>Bacteria</taxon>
        <taxon>Pseudomonadati</taxon>
        <taxon>Pseudomonadota</taxon>
        <taxon>Alphaproteobacteria</taxon>
        <taxon>Sphingomonadales</taxon>
        <taxon>Sphingomonadaceae</taxon>
        <taxon>Sphingomonas</taxon>
    </lineage>
</organism>